<dbReference type="KEGG" id="rdi:CMV14_16045"/>
<dbReference type="GO" id="GO:0003700">
    <property type="term" value="F:DNA-binding transcription factor activity"/>
    <property type="evidence" value="ECO:0007669"/>
    <property type="project" value="InterPro"/>
</dbReference>
<name>A0A2A4FMM6_9SPHN</name>
<dbReference type="InterPro" id="IPR009057">
    <property type="entry name" value="Homeodomain-like_sf"/>
</dbReference>
<dbReference type="SMART" id="SM00342">
    <property type="entry name" value="HTH_ARAC"/>
    <property type="match status" value="1"/>
</dbReference>
<evidence type="ECO:0000256" key="1">
    <source>
        <dbReference type="ARBA" id="ARBA00023015"/>
    </source>
</evidence>
<dbReference type="InterPro" id="IPR035418">
    <property type="entry name" value="AraC-bd_2"/>
</dbReference>
<evidence type="ECO:0000256" key="3">
    <source>
        <dbReference type="ARBA" id="ARBA00023163"/>
    </source>
</evidence>
<dbReference type="GO" id="GO:0043565">
    <property type="term" value="F:sequence-specific DNA binding"/>
    <property type="evidence" value="ECO:0007669"/>
    <property type="project" value="InterPro"/>
</dbReference>
<dbReference type="PROSITE" id="PS01124">
    <property type="entry name" value="HTH_ARAC_FAMILY_2"/>
    <property type="match status" value="1"/>
</dbReference>
<dbReference type="InterPro" id="IPR020449">
    <property type="entry name" value="Tscrpt_reg_AraC-type_HTH"/>
</dbReference>
<dbReference type="PRINTS" id="PR00032">
    <property type="entry name" value="HTHARAC"/>
</dbReference>
<dbReference type="Pfam" id="PF12833">
    <property type="entry name" value="HTH_18"/>
    <property type="match status" value="1"/>
</dbReference>
<keyword evidence="1" id="KW-0805">Transcription regulation</keyword>
<dbReference type="Pfam" id="PF14525">
    <property type="entry name" value="AraC_binding_2"/>
    <property type="match status" value="1"/>
</dbReference>
<keyword evidence="2" id="KW-0238">DNA-binding</keyword>
<evidence type="ECO:0000256" key="2">
    <source>
        <dbReference type="ARBA" id="ARBA00023125"/>
    </source>
</evidence>
<gene>
    <name evidence="5" type="ORF">COO09_24370</name>
</gene>
<evidence type="ECO:0000259" key="4">
    <source>
        <dbReference type="PROSITE" id="PS01124"/>
    </source>
</evidence>
<protein>
    <submittedName>
        <fullName evidence="5">Transcriptional regulator FeaR</fullName>
    </submittedName>
</protein>
<dbReference type="AlphaFoldDB" id="A0A2A4FMM6"/>
<evidence type="ECO:0000313" key="5">
    <source>
        <dbReference type="EMBL" id="PCE39653.1"/>
    </source>
</evidence>
<comment type="caution">
    <text evidence="5">The sequence shown here is derived from an EMBL/GenBank/DDBJ whole genome shotgun (WGS) entry which is preliminary data.</text>
</comment>
<dbReference type="EMBL" id="NWUF01000055">
    <property type="protein sequence ID" value="PCE39653.1"/>
    <property type="molecule type" value="Genomic_DNA"/>
</dbReference>
<dbReference type="Proteomes" id="UP000218934">
    <property type="component" value="Unassembled WGS sequence"/>
</dbReference>
<sequence>MGRVGEDMTMYFSTRDFAPSRRVNEWREAVFSHCGEFQLEFDRPDSEANLQLRRIGSLACARLSQSLRRVYRTDTQAMRSQSDDGFVLLQLSGTAQLTQFDRRTSLLPGDVTLIDAGAPFEINLFERNSQICVHVPKDSLSDAAGGWQGRFGGKLPASTSYLLHSLVGSAFGPADCFSQEQGNILVTAFLALLANGWQDSAATKEAPVEAESESAQKVKTFIMAHLGDEMLNPRTIASAIGVSERRLHRIFSTKGESVSHWIRQCRLERCANEFRNPSYRERSITEIAYAWGFNDSAHFSRLFRKEFGVPPREYRRAALTH</sequence>
<dbReference type="Gene3D" id="1.10.10.60">
    <property type="entry name" value="Homeodomain-like"/>
    <property type="match status" value="1"/>
</dbReference>
<evidence type="ECO:0000313" key="6">
    <source>
        <dbReference type="Proteomes" id="UP000218934"/>
    </source>
</evidence>
<dbReference type="InterPro" id="IPR018060">
    <property type="entry name" value="HTH_AraC"/>
</dbReference>
<keyword evidence="3" id="KW-0804">Transcription</keyword>
<reference evidence="5 6" key="1">
    <citation type="submission" date="2017-09" db="EMBL/GenBank/DDBJ databases">
        <title>The Catabolism of 3,6-Dichlorosalicylic acid is Initiated by the Cytochrome P450 Monooxygenase DsmABC in Rhizorhabdus dicambivorans Ndbn-20.</title>
        <authorList>
            <person name="Na L."/>
        </authorList>
    </citation>
    <scope>NUCLEOTIDE SEQUENCE [LARGE SCALE GENOMIC DNA]</scope>
    <source>
        <strain evidence="5 6">Ndbn-20m</strain>
    </source>
</reference>
<dbReference type="InterPro" id="IPR050204">
    <property type="entry name" value="AraC_XylS_family_regulators"/>
</dbReference>
<dbReference type="PANTHER" id="PTHR46796">
    <property type="entry name" value="HTH-TYPE TRANSCRIPTIONAL ACTIVATOR RHAS-RELATED"/>
    <property type="match status" value="1"/>
</dbReference>
<dbReference type="OrthoDB" id="7191628at2"/>
<dbReference type="NCBIfam" id="NF007243">
    <property type="entry name" value="PRK09685.1"/>
    <property type="match status" value="1"/>
</dbReference>
<keyword evidence="6" id="KW-1185">Reference proteome</keyword>
<feature type="domain" description="HTH araC/xylS-type" evidence="4">
    <location>
        <begin position="216"/>
        <end position="317"/>
    </location>
</feature>
<proteinExistence type="predicted"/>
<dbReference type="SUPFAM" id="SSF46689">
    <property type="entry name" value="Homeodomain-like"/>
    <property type="match status" value="1"/>
</dbReference>
<organism evidence="5 6">
    <name type="scientific">Rhizorhabdus dicambivorans</name>
    <dbReference type="NCBI Taxonomy" id="1850238"/>
    <lineage>
        <taxon>Bacteria</taxon>
        <taxon>Pseudomonadati</taxon>
        <taxon>Pseudomonadota</taxon>
        <taxon>Alphaproteobacteria</taxon>
        <taxon>Sphingomonadales</taxon>
        <taxon>Sphingomonadaceae</taxon>
        <taxon>Rhizorhabdus</taxon>
    </lineage>
</organism>
<dbReference type="PANTHER" id="PTHR46796:SF6">
    <property type="entry name" value="ARAC SUBFAMILY"/>
    <property type="match status" value="1"/>
</dbReference>
<accession>A0A2A4FMM6</accession>